<evidence type="ECO:0000259" key="2">
    <source>
        <dbReference type="Pfam" id="PF00534"/>
    </source>
</evidence>
<dbReference type="CDD" id="cd03801">
    <property type="entry name" value="GT4_PimA-like"/>
    <property type="match status" value="1"/>
</dbReference>
<accession>L8JVT4</accession>
<reference evidence="3 4" key="1">
    <citation type="submission" date="2012-12" db="EMBL/GenBank/DDBJ databases">
        <title>Genome assembly of Fulvivirga imtechensis AK7.</title>
        <authorList>
            <person name="Nupur N."/>
            <person name="Khatri I."/>
            <person name="Kumar R."/>
            <person name="Subramanian S."/>
            <person name="Pinnaka A."/>
        </authorList>
    </citation>
    <scope>NUCLEOTIDE SEQUENCE [LARGE SCALE GENOMIC DNA]</scope>
    <source>
        <strain evidence="3 4">AK7</strain>
    </source>
</reference>
<dbReference type="InterPro" id="IPR001296">
    <property type="entry name" value="Glyco_trans_1"/>
</dbReference>
<dbReference type="AlphaFoldDB" id="L8JVT4"/>
<dbReference type="SUPFAM" id="SSF53756">
    <property type="entry name" value="UDP-Glycosyltransferase/glycogen phosphorylase"/>
    <property type="match status" value="1"/>
</dbReference>
<dbReference type="OrthoDB" id="9792322at2"/>
<dbReference type="Pfam" id="PF00534">
    <property type="entry name" value="Glycos_transf_1"/>
    <property type="match status" value="1"/>
</dbReference>
<keyword evidence="3" id="KW-0808">Transferase</keyword>
<sequence>MNLIYIVEKFPSKTEYFILNEILALEKYGFSISILAFRCEQKFHPEFTHLKKKTFYHSFDNVLLGVLYYSFFHSSAFIRTIFLIFKEPNTRIFEIFVSIKNLLITCGFAYQIRKTDQDHIHSHFAFLPSKIGIFLSSLTNKPFSMTLHAQDIYCNKPYRLAYELKKSRFVITCSKYNYKHLSSLFPEHAHKIYTVYHGININRWNYRQRKSLQNKIKILSVGRLVEKKGFIYLLNAIKIIIAKGIEVSCTIVGCGPQFEELENFVEKNNLSQYINFTGTLYQQELLKHFDMADLFILPCINTNSGDIDGLPNVLLEAMASGLPIITTPVSAIPELIIHKKNGLLVRERSPEDIAHHVEELIANPSLYKEISSLGRKLLKGEFRIDCSTIKITSIYQSIYKSSFKN</sequence>
<evidence type="ECO:0000313" key="4">
    <source>
        <dbReference type="Proteomes" id="UP000011135"/>
    </source>
</evidence>
<keyword evidence="1" id="KW-0472">Membrane</keyword>
<dbReference type="eggNOG" id="COG0438">
    <property type="taxonomic scope" value="Bacteria"/>
</dbReference>
<dbReference type="PANTHER" id="PTHR45947">
    <property type="entry name" value="SULFOQUINOVOSYL TRANSFERASE SQD2"/>
    <property type="match status" value="1"/>
</dbReference>
<feature type="domain" description="Glycosyl transferase family 1" evidence="2">
    <location>
        <begin position="203"/>
        <end position="376"/>
    </location>
</feature>
<dbReference type="EMBL" id="AMZN01000025">
    <property type="protein sequence ID" value="ELR72288.1"/>
    <property type="molecule type" value="Genomic_DNA"/>
</dbReference>
<dbReference type="Gene3D" id="3.40.50.2000">
    <property type="entry name" value="Glycogen Phosphorylase B"/>
    <property type="match status" value="2"/>
</dbReference>
<protein>
    <submittedName>
        <fullName evidence="3">Glycosyltransferase</fullName>
    </submittedName>
</protein>
<organism evidence="3 4">
    <name type="scientific">Fulvivirga imtechensis AK7</name>
    <dbReference type="NCBI Taxonomy" id="1237149"/>
    <lineage>
        <taxon>Bacteria</taxon>
        <taxon>Pseudomonadati</taxon>
        <taxon>Bacteroidota</taxon>
        <taxon>Cytophagia</taxon>
        <taxon>Cytophagales</taxon>
        <taxon>Fulvivirgaceae</taxon>
        <taxon>Fulvivirga</taxon>
    </lineage>
</organism>
<keyword evidence="1" id="KW-0812">Transmembrane</keyword>
<dbReference type="RefSeq" id="WP_009579142.1">
    <property type="nucleotide sequence ID" value="NZ_AMZN01000025.1"/>
</dbReference>
<dbReference type="GO" id="GO:0016757">
    <property type="term" value="F:glycosyltransferase activity"/>
    <property type="evidence" value="ECO:0007669"/>
    <property type="project" value="InterPro"/>
</dbReference>
<dbReference type="Proteomes" id="UP000011135">
    <property type="component" value="Unassembled WGS sequence"/>
</dbReference>
<name>L8JVT4_9BACT</name>
<comment type="caution">
    <text evidence="3">The sequence shown here is derived from an EMBL/GenBank/DDBJ whole genome shotgun (WGS) entry which is preliminary data.</text>
</comment>
<dbReference type="PANTHER" id="PTHR45947:SF14">
    <property type="entry name" value="SLL1723 PROTEIN"/>
    <property type="match status" value="1"/>
</dbReference>
<evidence type="ECO:0000256" key="1">
    <source>
        <dbReference type="SAM" id="Phobius"/>
    </source>
</evidence>
<dbReference type="STRING" id="1237149.C900_01703"/>
<keyword evidence="1" id="KW-1133">Transmembrane helix</keyword>
<feature type="transmembrane region" description="Helical" evidence="1">
    <location>
        <begin position="66"/>
        <end position="85"/>
    </location>
</feature>
<keyword evidence="4" id="KW-1185">Reference proteome</keyword>
<evidence type="ECO:0000313" key="3">
    <source>
        <dbReference type="EMBL" id="ELR72288.1"/>
    </source>
</evidence>
<gene>
    <name evidence="3" type="ORF">C900_01703</name>
</gene>
<proteinExistence type="predicted"/>
<dbReference type="InterPro" id="IPR050194">
    <property type="entry name" value="Glycosyltransferase_grp1"/>
</dbReference>